<dbReference type="RefSeq" id="WP_219001853.1">
    <property type="nucleotide sequence ID" value="NZ_CP079194.1"/>
</dbReference>
<keyword evidence="3" id="KW-1185">Reference proteome</keyword>
<dbReference type="Proteomes" id="UP000825009">
    <property type="component" value="Chromosome"/>
</dbReference>
<keyword evidence="1" id="KW-0732">Signal</keyword>
<evidence type="ECO:0000313" key="2">
    <source>
        <dbReference type="EMBL" id="QXT39336.1"/>
    </source>
</evidence>
<dbReference type="EMBL" id="CP079194">
    <property type="protein sequence ID" value="QXT39336.1"/>
    <property type="molecule type" value="Genomic_DNA"/>
</dbReference>
<evidence type="ECO:0000313" key="3">
    <source>
        <dbReference type="Proteomes" id="UP000825009"/>
    </source>
</evidence>
<proteinExistence type="predicted"/>
<organism evidence="2 3">
    <name type="scientific">Gymnodinialimonas ceratoperidinii</name>
    <dbReference type="NCBI Taxonomy" id="2856823"/>
    <lineage>
        <taxon>Bacteria</taxon>
        <taxon>Pseudomonadati</taxon>
        <taxon>Pseudomonadota</taxon>
        <taxon>Alphaproteobacteria</taxon>
        <taxon>Rhodobacterales</taxon>
        <taxon>Paracoccaceae</taxon>
        <taxon>Gymnodinialimonas</taxon>
    </lineage>
</organism>
<feature type="chain" id="PRO_5034977476" evidence="1">
    <location>
        <begin position="21"/>
        <end position="275"/>
    </location>
</feature>
<accession>A0A8F6YAS5</accession>
<name>A0A8F6YAS5_9RHOB</name>
<evidence type="ECO:0000256" key="1">
    <source>
        <dbReference type="SAM" id="SignalP"/>
    </source>
</evidence>
<sequence length="275" mass="29942">MTRLSMIALAGALLATPTQAEIPFAYEEALSTRYGEIHVVGQGFEFNLWHNQEPLPLPQDARWWAQWSAEGEGAYDWVLAAHHHGGNACGGGYYLLRLDADGVDQSPEISDCDGRLLDIRTGDGWIELDRKDRDIRVSLVTIRWQGANYSETFHYAPPAPPAGAGADVTRWIGVHGFEILQDASERARFATVMAPAEMQDLAMRLSVGSGVRQEGDWVVATGCMAHSCGLEMGALGIRISDGAVAAIIRSQGLDDRVYGLGDDRTFRNAVAEGLQ</sequence>
<protein>
    <submittedName>
        <fullName evidence="2">Uncharacterized protein</fullName>
    </submittedName>
</protein>
<dbReference type="AlphaFoldDB" id="A0A8F6YAS5"/>
<feature type="signal peptide" evidence="1">
    <location>
        <begin position="1"/>
        <end position="20"/>
    </location>
</feature>
<dbReference type="KEGG" id="gce:KYE46_15630"/>
<gene>
    <name evidence="2" type="ORF">KYE46_15630</name>
</gene>
<reference evidence="2 3" key="1">
    <citation type="submission" date="2021-07" db="EMBL/GenBank/DDBJ databases">
        <title>A novel Jannaschia species isolated from marine dinoflagellate Ceratoperidinium margalefii.</title>
        <authorList>
            <person name="Jiang Y."/>
            <person name="Li Z."/>
        </authorList>
    </citation>
    <scope>NUCLEOTIDE SEQUENCE [LARGE SCALE GENOMIC DNA]</scope>
    <source>
        <strain evidence="2 3">J12C1-MA-4</strain>
    </source>
</reference>